<dbReference type="InterPro" id="IPR006311">
    <property type="entry name" value="TAT_signal"/>
</dbReference>
<organism evidence="1 2">
    <name type="scientific">Humisphaera borealis</name>
    <dbReference type="NCBI Taxonomy" id="2807512"/>
    <lineage>
        <taxon>Bacteria</taxon>
        <taxon>Pseudomonadati</taxon>
        <taxon>Planctomycetota</taxon>
        <taxon>Phycisphaerae</taxon>
        <taxon>Tepidisphaerales</taxon>
        <taxon>Tepidisphaeraceae</taxon>
        <taxon>Humisphaera</taxon>
    </lineage>
</organism>
<evidence type="ECO:0000313" key="2">
    <source>
        <dbReference type="Proteomes" id="UP000593765"/>
    </source>
</evidence>
<dbReference type="KEGG" id="hbs:IPV69_04370"/>
<evidence type="ECO:0000313" key="1">
    <source>
        <dbReference type="EMBL" id="QOV90605.1"/>
    </source>
</evidence>
<accession>A0A7M2WYQ4</accession>
<dbReference type="InterPro" id="IPR011447">
    <property type="entry name" value="DUF1552"/>
</dbReference>
<dbReference type="AlphaFoldDB" id="A0A7M2WYQ4"/>
<dbReference type="EMBL" id="CP063458">
    <property type="protein sequence ID" value="QOV90605.1"/>
    <property type="molecule type" value="Genomic_DNA"/>
</dbReference>
<dbReference type="Pfam" id="PF07586">
    <property type="entry name" value="HXXSHH"/>
    <property type="match status" value="1"/>
</dbReference>
<dbReference type="RefSeq" id="WP_206293698.1">
    <property type="nucleotide sequence ID" value="NZ_CP063458.1"/>
</dbReference>
<dbReference type="Proteomes" id="UP000593765">
    <property type="component" value="Chromosome"/>
</dbReference>
<gene>
    <name evidence="1" type="ORF">IPV69_04370</name>
</gene>
<reference evidence="1 2" key="1">
    <citation type="submission" date="2020-10" db="EMBL/GenBank/DDBJ databases">
        <title>Wide distribution of Phycisphaera-like planctomycetes from WD2101 soil group in peatlands and genome analysis of the first cultivated representative.</title>
        <authorList>
            <person name="Dedysh S.N."/>
            <person name="Beletsky A.V."/>
            <person name="Ivanova A."/>
            <person name="Kulichevskaya I.S."/>
            <person name="Suzina N.E."/>
            <person name="Philippov D.A."/>
            <person name="Rakitin A.L."/>
            <person name="Mardanov A.V."/>
            <person name="Ravin N.V."/>
        </authorList>
    </citation>
    <scope>NUCLEOTIDE SEQUENCE [LARGE SCALE GENOMIC DNA]</scope>
    <source>
        <strain evidence="1 2">M1803</strain>
    </source>
</reference>
<dbReference type="PROSITE" id="PS51318">
    <property type="entry name" value="TAT"/>
    <property type="match status" value="1"/>
</dbReference>
<protein>
    <submittedName>
        <fullName evidence="1">DUF1552 domain-containing protein</fullName>
    </submittedName>
</protein>
<proteinExistence type="predicted"/>
<keyword evidence="2" id="KW-1185">Reference proteome</keyword>
<sequence length="455" mass="48827">MSSKPSLSRRTLLRGLGTAVALPMLDAMLPGNGILQAAATGRPNVAGAPVRSAFMFTPNGVNYPEWLPKGEGSNYTLSKLLSPLEKVKADINVLSGLTLDNARAKGDGPGDHARSAAAFLTGAHPNKTSGRDIRLGVSIDQVAAGQIGSKTKLPSLELGLDKGQIAGECDSGYSCAYVSNISWRSETSPMPKEIDPRSLFDRLFGANGPQATAADNSKIVRQRKSVLDYVAEDAKRLQSKLGSGDRMKLDEFTTSIREIEKRIDFAKAKDVAPVAKPTMDRPAGIPGTTQEHMRLMVDLLVLAFQMDLTRIATVMVARDGSNRNFPDLGITEGHHSLSHHSGNPAKIDSIQKIDMFHMQQFAYFVQKLKSVKEGDGTMLDNTMLMCGSGIGDGNRHNHENLPIVWAGGAGGQVKTGRHIAFPKNTPLCNLYLSMLTMAGGKADRFGDSDGLIKMG</sequence>
<name>A0A7M2WYQ4_9BACT</name>